<dbReference type="UniPathway" id="UPA00539"/>
<dbReference type="InterPro" id="IPR001279">
    <property type="entry name" value="Metallo-B-lactamas"/>
</dbReference>
<dbReference type="Proteomes" id="UP000283458">
    <property type="component" value="Unassembled WGS sequence"/>
</dbReference>
<accession>A0A418VVT0</accession>
<organism evidence="8 9">
    <name type="scientific">Azospirillum cavernae</name>
    <dbReference type="NCBI Taxonomy" id="2320860"/>
    <lineage>
        <taxon>Bacteria</taxon>
        <taxon>Pseudomonadati</taxon>
        <taxon>Pseudomonadota</taxon>
        <taxon>Alphaproteobacteria</taxon>
        <taxon>Rhodospirillales</taxon>
        <taxon>Azospirillaceae</taxon>
        <taxon>Azospirillum</taxon>
    </lineage>
</organism>
<dbReference type="InterPro" id="IPR011842">
    <property type="entry name" value="PQQ_synth_PqqB"/>
</dbReference>
<gene>
    <name evidence="6 8" type="primary">pqqB</name>
    <name evidence="8" type="ORF">D3877_13685</name>
</gene>
<dbReference type="SUPFAM" id="SSF56281">
    <property type="entry name" value="Metallo-hydrolase/oxidoreductase"/>
    <property type="match status" value="1"/>
</dbReference>
<protein>
    <recommendedName>
        <fullName evidence="3 6">Coenzyme PQQ synthesis protein B</fullName>
    </recommendedName>
    <alternativeName>
        <fullName evidence="6">Pyrroloquinoline quinone biosynthesis protein B</fullName>
    </alternativeName>
</protein>
<dbReference type="NCBIfam" id="TIGR02108">
    <property type="entry name" value="PQQ_syn_pqqB"/>
    <property type="match status" value="1"/>
</dbReference>
<comment type="pathway">
    <text evidence="1 6">Cofactor biosynthesis; pyrroloquinoline quinone biosynthesis.</text>
</comment>
<dbReference type="Gene3D" id="3.60.15.10">
    <property type="entry name" value="Ribonuclease Z/Hydroxyacylglutathione hydrolase-like"/>
    <property type="match status" value="1"/>
</dbReference>
<keyword evidence="9" id="KW-1185">Reference proteome</keyword>
<comment type="function">
    <text evidence="6">May be involved in the transport of PQQ or its precursor to the periplasm.</text>
</comment>
<evidence type="ECO:0000256" key="1">
    <source>
        <dbReference type="ARBA" id="ARBA00004886"/>
    </source>
</evidence>
<evidence type="ECO:0000256" key="3">
    <source>
        <dbReference type="ARBA" id="ARBA00015084"/>
    </source>
</evidence>
<sequence length="315" mass="32849">MKILVLGSAAGGGFPQWNCGCVGCRRARSGDPAAKPRTQSSLAVSADGRRWVLLNASPDLGAQLLASPALHPPASPGASVMRGNPIAAAVLTNADIDHVAGLLTLRESHPFAVYATARVQSVLAANSVFNVLNPALVPRRVMNLGAPFQPADADGVPLGLEIEAFAVPGKVALYLEDEAAGPSFGSVAEDTVALRVRPTDGASDGFFYIPGCAALPGWLADRLYGAPLVLFDGTTWTDDEMIRSGTGVKTAARMGHMAMSGPDGSLAAFAPLNIARKIYIHINNTNPALLEDSPERREAEAAGWRIAHDGLELTL</sequence>
<keyword evidence="4 6" id="KW-0813">Transport</keyword>
<evidence type="ECO:0000259" key="7">
    <source>
        <dbReference type="Pfam" id="PF12706"/>
    </source>
</evidence>
<evidence type="ECO:0000256" key="6">
    <source>
        <dbReference type="HAMAP-Rule" id="MF_00653"/>
    </source>
</evidence>
<dbReference type="RefSeq" id="WP_119831335.1">
    <property type="nucleotide sequence ID" value="NZ_QYUL01000002.1"/>
</dbReference>
<evidence type="ECO:0000256" key="4">
    <source>
        <dbReference type="ARBA" id="ARBA00022448"/>
    </source>
</evidence>
<evidence type="ECO:0000313" key="9">
    <source>
        <dbReference type="Proteomes" id="UP000283458"/>
    </source>
</evidence>
<dbReference type="InterPro" id="IPR036866">
    <property type="entry name" value="RibonucZ/Hydroxyglut_hydro"/>
</dbReference>
<dbReference type="AlphaFoldDB" id="A0A418VVT0"/>
<dbReference type="GO" id="GO:0018189">
    <property type="term" value="P:pyrroloquinoline quinone biosynthetic process"/>
    <property type="evidence" value="ECO:0007669"/>
    <property type="project" value="UniProtKB-UniRule"/>
</dbReference>
<name>A0A418VVT0_9PROT</name>
<proteinExistence type="inferred from homology"/>
<dbReference type="OrthoDB" id="9778305at2"/>
<dbReference type="Pfam" id="PF12706">
    <property type="entry name" value="Lactamase_B_2"/>
    <property type="match status" value="1"/>
</dbReference>
<comment type="similarity">
    <text evidence="2 6">Belongs to the PqqB family.</text>
</comment>
<dbReference type="HAMAP" id="MF_00653">
    <property type="entry name" value="PQQ_syn_PqqB"/>
    <property type="match status" value="1"/>
</dbReference>
<comment type="caution">
    <text evidence="8">The sequence shown here is derived from an EMBL/GenBank/DDBJ whole genome shotgun (WGS) entry which is preliminary data.</text>
</comment>
<evidence type="ECO:0000313" key="8">
    <source>
        <dbReference type="EMBL" id="RJF81243.1"/>
    </source>
</evidence>
<dbReference type="CDD" id="cd16274">
    <property type="entry name" value="PQQB-like_MBL-fold"/>
    <property type="match status" value="1"/>
</dbReference>
<dbReference type="EMBL" id="QYUL01000002">
    <property type="protein sequence ID" value="RJF81243.1"/>
    <property type="molecule type" value="Genomic_DNA"/>
</dbReference>
<evidence type="ECO:0000256" key="5">
    <source>
        <dbReference type="ARBA" id="ARBA00022905"/>
    </source>
</evidence>
<keyword evidence="5 6" id="KW-0884">PQQ biosynthesis</keyword>
<feature type="domain" description="Metallo-beta-lactamase" evidence="7">
    <location>
        <begin position="50"/>
        <end position="282"/>
    </location>
</feature>
<evidence type="ECO:0000256" key="2">
    <source>
        <dbReference type="ARBA" id="ARBA00008481"/>
    </source>
</evidence>
<reference evidence="8 9" key="1">
    <citation type="submission" date="2018-09" db="EMBL/GenBank/DDBJ databases">
        <authorList>
            <person name="Zhu H."/>
        </authorList>
    </citation>
    <scope>NUCLEOTIDE SEQUENCE [LARGE SCALE GENOMIC DNA]</scope>
    <source>
        <strain evidence="8 9">K2W22B-5</strain>
    </source>
</reference>